<feature type="compositionally biased region" description="Low complexity" evidence="1">
    <location>
        <begin position="116"/>
        <end position="143"/>
    </location>
</feature>
<evidence type="ECO:0000313" key="6">
    <source>
        <dbReference type="Proteomes" id="UP000199001"/>
    </source>
</evidence>
<dbReference type="InterPro" id="IPR007627">
    <property type="entry name" value="RNA_pol_sigma70_r2"/>
</dbReference>
<dbReference type="Pfam" id="PF04542">
    <property type="entry name" value="Sigma70_r2"/>
    <property type="match status" value="1"/>
</dbReference>
<reference evidence="6" key="1">
    <citation type="submission" date="2016-06" db="EMBL/GenBank/DDBJ databases">
        <authorList>
            <person name="Varghese N."/>
            <person name="Submissions Spin"/>
        </authorList>
    </citation>
    <scope>NUCLEOTIDE SEQUENCE [LARGE SCALE GENOMIC DNA]</scope>
    <source>
        <strain evidence="6">DSM 43903</strain>
    </source>
</reference>
<gene>
    <name evidence="5" type="ORF">GA0070606_3551</name>
</gene>
<dbReference type="EMBL" id="FMHZ01000002">
    <property type="protein sequence ID" value="SCL62046.1"/>
    <property type="molecule type" value="Genomic_DNA"/>
</dbReference>
<dbReference type="GO" id="GO:0006352">
    <property type="term" value="P:DNA-templated transcription initiation"/>
    <property type="evidence" value="ECO:0007669"/>
    <property type="project" value="InterPro"/>
</dbReference>
<feature type="region of interest" description="Disordered" evidence="1">
    <location>
        <begin position="116"/>
        <end position="173"/>
    </location>
</feature>
<dbReference type="Gene3D" id="1.10.1740.10">
    <property type="match status" value="1"/>
</dbReference>
<sequence>MRSEREYVEYVQARLPWLRRLAYGLCGQRSAADDLVQECLVALYRHWRKASAAGSLDGYVRAMLVHAWRGPRSDLRSPGPPVARTSSRPDLRSPGHPVTAGAPPAALAALLCTVSEPIPQPQPSQDESSPAGAPPDGSSPVGAVDQLRPAAGADQLPVVPVASPDGSTPPARRRRGPLLLVAAVAMLVGALVATTVVLFVVRGDQHQYAVNVFLSNDATAEQKAAIESALHGLDPVEGIRFEGREQAWQQFRETFKDRPDMIAQVSADAMPESFRLTTEGREFDCTRLAPIRHLPGVDEIQVIQRPTDKKAGAVVGCG</sequence>
<dbReference type="InterPro" id="IPR040690">
    <property type="entry name" value="FtsX_ECD"/>
</dbReference>
<evidence type="ECO:0000256" key="2">
    <source>
        <dbReference type="SAM" id="Phobius"/>
    </source>
</evidence>
<keyword evidence="2" id="KW-0472">Membrane</keyword>
<feature type="domain" description="RNA polymerase sigma-70 region 2" evidence="3">
    <location>
        <begin position="11"/>
        <end position="68"/>
    </location>
</feature>
<name>A0A1C6V6Y7_9ACTN</name>
<organism evidence="5 6">
    <name type="scientific">Micromonospora citrea</name>
    <dbReference type="NCBI Taxonomy" id="47855"/>
    <lineage>
        <taxon>Bacteria</taxon>
        <taxon>Bacillati</taxon>
        <taxon>Actinomycetota</taxon>
        <taxon>Actinomycetes</taxon>
        <taxon>Micromonosporales</taxon>
        <taxon>Micromonosporaceae</taxon>
        <taxon>Micromonospora</taxon>
    </lineage>
</organism>
<proteinExistence type="predicted"/>
<evidence type="ECO:0000259" key="4">
    <source>
        <dbReference type="Pfam" id="PF18075"/>
    </source>
</evidence>
<dbReference type="Gene3D" id="3.30.70.3040">
    <property type="match status" value="1"/>
</dbReference>
<keyword evidence="2" id="KW-0812">Transmembrane</keyword>
<dbReference type="GO" id="GO:0003700">
    <property type="term" value="F:DNA-binding transcription factor activity"/>
    <property type="evidence" value="ECO:0007669"/>
    <property type="project" value="InterPro"/>
</dbReference>
<evidence type="ECO:0000313" key="5">
    <source>
        <dbReference type="EMBL" id="SCL62046.1"/>
    </source>
</evidence>
<accession>A0A1C6V6Y7</accession>
<evidence type="ECO:0000256" key="1">
    <source>
        <dbReference type="SAM" id="MobiDB-lite"/>
    </source>
</evidence>
<dbReference type="InterPro" id="IPR013325">
    <property type="entry name" value="RNA_pol_sigma_r2"/>
</dbReference>
<feature type="region of interest" description="Disordered" evidence="1">
    <location>
        <begin position="71"/>
        <end position="99"/>
    </location>
</feature>
<keyword evidence="6" id="KW-1185">Reference proteome</keyword>
<feature type="domain" description="FtsX extracellular" evidence="4">
    <location>
        <begin position="209"/>
        <end position="300"/>
    </location>
</feature>
<dbReference type="SUPFAM" id="SSF88946">
    <property type="entry name" value="Sigma2 domain of RNA polymerase sigma factors"/>
    <property type="match status" value="1"/>
</dbReference>
<keyword evidence="2" id="KW-1133">Transmembrane helix</keyword>
<protein>
    <submittedName>
        <fullName evidence="5">Sigma-70 region 2</fullName>
    </submittedName>
</protein>
<dbReference type="Proteomes" id="UP000199001">
    <property type="component" value="Unassembled WGS sequence"/>
</dbReference>
<dbReference type="AlphaFoldDB" id="A0A1C6V6Y7"/>
<dbReference type="STRING" id="47855.GA0070606_3551"/>
<dbReference type="OrthoDB" id="3293150at2"/>
<feature type="transmembrane region" description="Helical" evidence="2">
    <location>
        <begin position="178"/>
        <end position="201"/>
    </location>
</feature>
<dbReference type="Pfam" id="PF18075">
    <property type="entry name" value="FtsX_ECD"/>
    <property type="match status" value="1"/>
</dbReference>
<evidence type="ECO:0000259" key="3">
    <source>
        <dbReference type="Pfam" id="PF04542"/>
    </source>
</evidence>